<keyword evidence="1" id="KW-0378">Hydrolase</keyword>
<dbReference type="Proteomes" id="UP001165960">
    <property type="component" value="Unassembled WGS sequence"/>
</dbReference>
<reference evidence="1" key="1">
    <citation type="submission" date="2022-04" db="EMBL/GenBank/DDBJ databases">
        <title>Genome of the entomopathogenic fungus Entomophthora muscae.</title>
        <authorList>
            <person name="Elya C."/>
            <person name="Lovett B.R."/>
            <person name="Lee E."/>
            <person name="Macias A.M."/>
            <person name="Hajek A.E."/>
            <person name="De Bivort B.L."/>
            <person name="Kasson M.T."/>
            <person name="De Fine Licht H.H."/>
            <person name="Stajich J.E."/>
        </authorList>
    </citation>
    <scope>NUCLEOTIDE SEQUENCE</scope>
    <source>
        <strain evidence="1">Berkeley</strain>
    </source>
</reference>
<keyword evidence="2" id="KW-1185">Reference proteome</keyword>
<comment type="caution">
    <text evidence="1">The sequence shown here is derived from an EMBL/GenBank/DDBJ whole genome shotgun (WGS) entry which is preliminary data.</text>
</comment>
<organism evidence="1 2">
    <name type="scientific">Entomophthora muscae</name>
    <dbReference type="NCBI Taxonomy" id="34485"/>
    <lineage>
        <taxon>Eukaryota</taxon>
        <taxon>Fungi</taxon>
        <taxon>Fungi incertae sedis</taxon>
        <taxon>Zoopagomycota</taxon>
        <taxon>Entomophthoromycotina</taxon>
        <taxon>Entomophthoromycetes</taxon>
        <taxon>Entomophthorales</taxon>
        <taxon>Entomophthoraceae</taxon>
        <taxon>Entomophthora</taxon>
    </lineage>
</organism>
<dbReference type="EMBL" id="QTSX02002877">
    <property type="protein sequence ID" value="KAJ9073981.1"/>
    <property type="molecule type" value="Genomic_DNA"/>
</dbReference>
<gene>
    <name evidence="1" type="primary">GPLD1</name>
    <name evidence="1" type="ORF">DSO57_1010960</name>
</gene>
<name>A0ACC2THL0_9FUNG</name>
<proteinExistence type="predicted"/>
<sequence>MESVMSLGMGKIKEENGFIYAMANQDWEGDFYKAHKVADPGGDLTLAHATSLEYFKSAWDVPVNDIISIYDDLGFNKVRWWNFRSCMAMGLAAAQTVRYSGAELFGKFGTSQSPSLVQSYFTYPHGGLYNMASLVRYCWGDLIAGLEGRLAGTFCPVQFPNEPEASKSSYASEVVELSSLAPIETSEHTTSCHTLNTHFTLIGKYPHGQFGTASTVGQFYGDSRRQLVISAPYAYSPLLPGNGTHQLGKVFIYDSASFDHILELSSPESWVNEARFGASLLSLDVNGDGIDDLVVGAPSHSLLGQHYRGRVWVYYGSKKGLAATPSAFLEAPKLGGFFGFGQVLKAADLNGDGLLDLIVGCPNANNHTGIVCGRLTQKNHNGMDWCVSAPDPSAFDHFGSSVEVATVSDHTWIFVGAPGGVGRVYGFDVNSPLPYAPKVLASGTSKSRFGATLGLLSSSPVRLAIGAPAEASGSYWLGGAIYQITVSLDLSASDPQQILAGSGPGANLGLALVTHPSVNLIASEPLTNWEAGLIRIISPDLDLSCLSPAKDISKSQLGSSLSLADVDGDGRVDLIVGSVHFNNPEMSEYSGQMAGKVTVILDIASQIKPSKSRIWHQAWYYHLWILFIFILFTFYKARYNVYSPKINAPKH</sequence>
<dbReference type="EC" id="3.1.4.50" evidence="1"/>
<protein>
    <submittedName>
        <fullName evidence="1">Glycosylphosphatidylinositol specific phospholipase D1</fullName>
        <ecNumber evidence="1">3.1.4.50</ecNumber>
    </submittedName>
</protein>
<evidence type="ECO:0000313" key="1">
    <source>
        <dbReference type="EMBL" id="KAJ9073981.1"/>
    </source>
</evidence>
<accession>A0ACC2THL0</accession>
<evidence type="ECO:0000313" key="2">
    <source>
        <dbReference type="Proteomes" id="UP001165960"/>
    </source>
</evidence>